<protein>
    <submittedName>
        <fullName evidence="1">Uncharacterized protein</fullName>
    </submittedName>
</protein>
<evidence type="ECO:0000313" key="1">
    <source>
        <dbReference type="EMBL" id="HBJ09655.1"/>
    </source>
</evidence>
<dbReference type="RefSeq" id="WP_009317835.1">
    <property type="nucleotide sequence ID" value="NZ_CABKQP010000002.1"/>
</dbReference>
<gene>
    <name evidence="1" type="ORF">DDY73_11705</name>
</gene>
<organism evidence="1 2">
    <name type="scientific">Coprobacter fastidiosus</name>
    <dbReference type="NCBI Taxonomy" id="1099853"/>
    <lineage>
        <taxon>Bacteria</taxon>
        <taxon>Pseudomonadati</taxon>
        <taxon>Bacteroidota</taxon>
        <taxon>Bacteroidia</taxon>
        <taxon>Bacteroidales</taxon>
        <taxon>Barnesiellaceae</taxon>
        <taxon>Coprobacter</taxon>
    </lineage>
</organism>
<reference evidence="1 2" key="1">
    <citation type="journal article" date="2018" name="Nat. Biotechnol.">
        <title>A standardized bacterial taxonomy based on genome phylogeny substantially revises the tree of life.</title>
        <authorList>
            <person name="Parks D.H."/>
            <person name="Chuvochina M."/>
            <person name="Waite D.W."/>
            <person name="Rinke C."/>
            <person name="Skarshewski A."/>
            <person name="Chaumeil P.A."/>
            <person name="Hugenholtz P."/>
        </authorList>
    </citation>
    <scope>NUCLEOTIDE SEQUENCE [LARGE SCALE GENOMIC DNA]</scope>
    <source>
        <strain evidence="1">UBA11482</strain>
    </source>
</reference>
<sequence>MKDSVILLASILGCLSLKAQNTLYKSENAPRPGDKIIKERISYFDPGEKGDKKIWYFDHLTTEKERYELRYSGNDSLLTGHEHLTFYRYQMQGDSLLITGMENRTMIQKSYLPELSVKYPFRFGDRFESYFYNVGEYQHNLNLTVSGKSIVEADAEGMLIIGEDTLENILRVHTLRKSVSEIKIPECSYMSEDSVTAKLRSRPDSIDYRIANDTLVILTDTYRWYAAGYRYPVFETIENKLIRNGKEEPHFRTAFYYPPDEQYYTLPEDVENLLRREKIEAEKLAAKDSSENESVIPKSKISEYKLSGNKAGGDLILEYTLTESADVEIALCNAQGQLLKMYPKETQQAGYYRKEIKINGSIFERYVIRFIIDGQPAGEKIWSE</sequence>
<dbReference type="Proteomes" id="UP000262954">
    <property type="component" value="Unassembled WGS sequence"/>
</dbReference>
<dbReference type="AlphaFoldDB" id="A0A354M566"/>
<proteinExistence type="predicted"/>
<comment type="caution">
    <text evidence="1">The sequence shown here is derived from an EMBL/GenBank/DDBJ whole genome shotgun (WGS) entry which is preliminary data.</text>
</comment>
<dbReference type="EMBL" id="DNWC01000152">
    <property type="protein sequence ID" value="HBJ09655.1"/>
    <property type="molecule type" value="Genomic_DNA"/>
</dbReference>
<name>A0A354M566_9BACT</name>
<evidence type="ECO:0000313" key="2">
    <source>
        <dbReference type="Proteomes" id="UP000262954"/>
    </source>
</evidence>
<accession>A0A354M566</accession>